<dbReference type="AlphaFoldDB" id="A0A2X0QRZ3"/>
<gene>
    <name evidence="2" type="ORF">NITFAB_0438</name>
    <name evidence="1" type="ORF">NTGZN8_340072</name>
</gene>
<dbReference type="Proteomes" id="UP000675882">
    <property type="component" value="Unassembled WGS sequence"/>
</dbReference>
<dbReference type="EMBL" id="LS423452">
    <property type="protein sequence ID" value="SPS04849.1"/>
    <property type="molecule type" value="Genomic_DNA"/>
</dbReference>
<evidence type="ECO:0000313" key="3">
    <source>
        <dbReference type="Proteomes" id="UP000675882"/>
    </source>
</evidence>
<organism evidence="2">
    <name type="scientific">Candidatus Nitrotoga fabula</name>
    <dbReference type="NCBI Taxonomy" id="2182327"/>
    <lineage>
        <taxon>Bacteria</taxon>
        <taxon>Pseudomonadati</taxon>
        <taxon>Pseudomonadota</taxon>
        <taxon>Betaproteobacteria</taxon>
        <taxon>Nitrosomonadales</taxon>
        <taxon>Gallionellaceae</taxon>
        <taxon>Candidatus Nitrotoga</taxon>
    </lineage>
</organism>
<protein>
    <submittedName>
        <fullName evidence="2">Uncharacterized protein</fullName>
    </submittedName>
</protein>
<reference evidence="1" key="2">
    <citation type="submission" date="2021-02" db="EMBL/GenBank/DDBJ databases">
        <authorList>
            <person name="Han P."/>
        </authorList>
    </citation>
    <scope>NUCLEOTIDE SEQUENCE</scope>
    <source>
        <strain evidence="1">Candidatus Nitrotoga sp. ZN8</strain>
    </source>
</reference>
<sequence length="106" mass="11475">MATITEKDLTELLIGFTKAQVAIINALKDQKDYHAMTRVVGSVGIVAGIEDEGTTGGQDPIRPPITLSTLPAHLILREISARGSFPLNMEQLAHQEVGKIFSKPRP</sequence>
<evidence type="ECO:0000313" key="1">
    <source>
        <dbReference type="EMBL" id="CAE6725788.1"/>
    </source>
</evidence>
<dbReference type="RefSeq" id="WP_213036323.1">
    <property type="nucleotide sequence ID" value="NZ_CAJNBL010000028.1"/>
</dbReference>
<dbReference type="EMBL" id="CAJNBL010000028">
    <property type="protein sequence ID" value="CAE6725788.1"/>
    <property type="molecule type" value="Genomic_DNA"/>
</dbReference>
<accession>A0A2X0QRZ3</accession>
<keyword evidence="3" id="KW-1185">Reference proteome</keyword>
<name>A0A2X0QRZ3_9PROT</name>
<proteinExistence type="predicted"/>
<reference evidence="2" key="1">
    <citation type="submission" date="2018-05" db="EMBL/GenBank/DDBJ databases">
        <authorList>
            <person name="Lanie J.A."/>
            <person name="Ng W.-L."/>
            <person name="Kazmierczak K.M."/>
            <person name="Andrzejewski T.M."/>
            <person name="Davidsen T.M."/>
            <person name="Wayne K.J."/>
            <person name="Tettelin H."/>
            <person name="Glass J.I."/>
            <person name="Rusch D."/>
            <person name="Podicherti R."/>
            <person name="Tsui H.-C.T."/>
            <person name="Winkler M.E."/>
        </authorList>
    </citation>
    <scope>NUCLEOTIDE SEQUENCE</scope>
    <source>
        <strain evidence="2">KNB</strain>
    </source>
</reference>
<evidence type="ECO:0000313" key="2">
    <source>
        <dbReference type="EMBL" id="SPS04849.1"/>
    </source>
</evidence>